<evidence type="ECO:0000313" key="2">
    <source>
        <dbReference type="EMBL" id="RRT57484.1"/>
    </source>
</evidence>
<proteinExistence type="predicted"/>
<organism evidence="2 3">
    <name type="scientific">Ensete ventricosum</name>
    <name type="common">Abyssinian banana</name>
    <name type="synonym">Musa ensete</name>
    <dbReference type="NCBI Taxonomy" id="4639"/>
    <lineage>
        <taxon>Eukaryota</taxon>
        <taxon>Viridiplantae</taxon>
        <taxon>Streptophyta</taxon>
        <taxon>Embryophyta</taxon>
        <taxon>Tracheophyta</taxon>
        <taxon>Spermatophyta</taxon>
        <taxon>Magnoliopsida</taxon>
        <taxon>Liliopsida</taxon>
        <taxon>Zingiberales</taxon>
        <taxon>Musaceae</taxon>
        <taxon>Ensete</taxon>
    </lineage>
</organism>
<gene>
    <name evidence="2" type="ORF">B296_00043291</name>
</gene>
<accession>A0A426Z0K2</accession>
<name>A0A426Z0K2_ENSVE</name>
<dbReference type="AlphaFoldDB" id="A0A426Z0K2"/>
<dbReference type="Proteomes" id="UP000287651">
    <property type="component" value="Unassembled WGS sequence"/>
</dbReference>
<comment type="caution">
    <text evidence="2">The sequence shown here is derived from an EMBL/GenBank/DDBJ whole genome shotgun (WGS) entry which is preliminary data.</text>
</comment>
<feature type="region of interest" description="Disordered" evidence="1">
    <location>
        <begin position="27"/>
        <end position="54"/>
    </location>
</feature>
<sequence>MYRSARLPVCGLPATEQYRQNRLSVVDFRRKREEEEEEKKKKEEEKEKKNTSCRPHLRVVARSLASRRCPRAIAARESPAGDFSPVPGERSR</sequence>
<protein>
    <submittedName>
        <fullName evidence="2">Uncharacterized protein</fullName>
    </submittedName>
</protein>
<evidence type="ECO:0000256" key="1">
    <source>
        <dbReference type="SAM" id="MobiDB-lite"/>
    </source>
</evidence>
<dbReference type="EMBL" id="AMZH03009136">
    <property type="protein sequence ID" value="RRT57484.1"/>
    <property type="molecule type" value="Genomic_DNA"/>
</dbReference>
<evidence type="ECO:0000313" key="3">
    <source>
        <dbReference type="Proteomes" id="UP000287651"/>
    </source>
</evidence>
<feature type="region of interest" description="Disordered" evidence="1">
    <location>
        <begin position="73"/>
        <end position="92"/>
    </location>
</feature>
<feature type="compositionally biased region" description="Basic and acidic residues" evidence="1">
    <location>
        <begin position="27"/>
        <end position="50"/>
    </location>
</feature>
<reference evidence="2 3" key="1">
    <citation type="journal article" date="2014" name="Agronomy (Basel)">
        <title>A Draft Genome Sequence for Ensete ventricosum, the Drought-Tolerant Tree Against Hunger.</title>
        <authorList>
            <person name="Harrison J."/>
            <person name="Moore K.A."/>
            <person name="Paszkiewicz K."/>
            <person name="Jones T."/>
            <person name="Grant M."/>
            <person name="Ambacheew D."/>
            <person name="Muzemil S."/>
            <person name="Studholme D.J."/>
        </authorList>
    </citation>
    <scope>NUCLEOTIDE SEQUENCE [LARGE SCALE GENOMIC DNA]</scope>
</reference>